<keyword evidence="3" id="KW-1185">Reference proteome</keyword>
<protein>
    <submittedName>
        <fullName evidence="2">Zinc dependent phospholipase C family protein</fullName>
    </submittedName>
</protein>
<evidence type="ECO:0000259" key="1">
    <source>
        <dbReference type="Pfam" id="PF00882"/>
    </source>
</evidence>
<dbReference type="EMBL" id="JACOOL010000004">
    <property type="protein sequence ID" value="MBC5636603.1"/>
    <property type="molecule type" value="Genomic_DNA"/>
</dbReference>
<proteinExistence type="predicted"/>
<accession>A0A923L501</accession>
<comment type="caution">
    <text evidence="2">The sequence shown here is derived from an EMBL/GenBank/DDBJ whole genome shotgun (WGS) entry which is preliminary data.</text>
</comment>
<dbReference type="RefSeq" id="WP_186869306.1">
    <property type="nucleotide sequence ID" value="NZ_JACOOL010000004.1"/>
</dbReference>
<dbReference type="AlphaFoldDB" id="A0A923L501"/>
<sequence length="303" mass="35350">MPNIWTHMLFCEEVIDSIGVTKSIPKNSYILNLGAQGPDPFFYFNFWPWKKDGSVNHIGNLLHTEKCGEFLIDLIGSVKGQSDELKYYTFGFVTHHILDRNAHPYIHYKAGYEGNNHSKLEIIIDTLMMERYKNLKTWKTPVYKEIHLNKQLKTDIAELLYQTIKKHFPNQEQNTRKNIIKSFNDMKLALKIIADPHGWKNKLLHSMVSSFSHQPILDHKDYLNLEHNTWYHPATNEPSQKSFIDLYEQGRIEAVEIMKKVIGYWQNDGTKLEELAVSIGDISYDTGLPLNRNLQNQFCDPII</sequence>
<evidence type="ECO:0000313" key="2">
    <source>
        <dbReference type="EMBL" id="MBC5636603.1"/>
    </source>
</evidence>
<evidence type="ECO:0000313" key="3">
    <source>
        <dbReference type="Proteomes" id="UP000637359"/>
    </source>
</evidence>
<gene>
    <name evidence="2" type="ORF">H8S33_07170</name>
</gene>
<organism evidence="2 3">
    <name type="scientific">Ornithinibacillus hominis</name>
    <dbReference type="NCBI Taxonomy" id="2763055"/>
    <lineage>
        <taxon>Bacteria</taxon>
        <taxon>Bacillati</taxon>
        <taxon>Bacillota</taxon>
        <taxon>Bacilli</taxon>
        <taxon>Bacillales</taxon>
        <taxon>Bacillaceae</taxon>
        <taxon>Ornithinibacillus</taxon>
    </lineage>
</organism>
<reference evidence="2" key="1">
    <citation type="submission" date="2020-08" db="EMBL/GenBank/DDBJ databases">
        <title>Genome public.</title>
        <authorList>
            <person name="Liu C."/>
            <person name="Sun Q."/>
        </authorList>
    </citation>
    <scope>NUCLEOTIDE SEQUENCE</scope>
    <source>
        <strain evidence="2">BX22</strain>
    </source>
</reference>
<dbReference type="Proteomes" id="UP000637359">
    <property type="component" value="Unassembled WGS sequence"/>
</dbReference>
<name>A0A923L501_9BACI</name>
<dbReference type="InterPro" id="IPR029002">
    <property type="entry name" value="PLPC/GPLD1"/>
</dbReference>
<feature type="domain" description="Phospholipase C/D" evidence="1">
    <location>
        <begin position="6"/>
        <end position="166"/>
    </location>
</feature>
<dbReference type="Pfam" id="PF00882">
    <property type="entry name" value="Zn_dep_PLPC"/>
    <property type="match status" value="1"/>
</dbReference>